<keyword evidence="3 6" id="KW-0863">Zinc-finger</keyword>
<dbReference type="Pfam" id="PF13696">
    <property type="entry name" value="zf-CCHC_2"/>
    <property type="match status" value="1"/>
</dbReference>
<feature type="compositionally biased region" description="Low complexity" evidence="7">
    <location>
        <begin position="107"/>
        <end position="118"/>
    </location>
</feature>
<dbReference type="Pfam" id="PF08783">
    <property type="entry name" value="DWNN"/>
    <property type="match status" value="1"/>
</dbReference>
<evidence type="ECO:0000256" key="6">
    <source>
        <dbReference type="PROSITE-ProRule" id="PRU00047"/>
    </source>
</evidence>
<dbReference type="GO" id="GO:0006511">
    <property type="term" value="P:ubiquitin-dependent protein catabolic process"/>
    <property type="evidence" value="ECO:0007669"/>
    <property type="project" value="TreeGrafter"/>
</dbReference>
<dbReference type="GO" id="GO:0005634">
    <property type="term" value="C:nucleus"/>
    <property type="evidence" value="ECO:0007669"/>
    <property type="project" value="UniProtKB-SubCell"/>
</dbReference>
<dbReference type="InterPro" id="IPR014891">
    <property type="entry name" value="DWNN_domain"/>
</dbReference>
<dbReference type="AlphaFoldDB" id="A0A6A6T398"/>
<protein>
    <submittedName>
        <fullName evidence="10">DWNN-domain-containing protein</fullName>
    </submittedName>
</protein>
<dbReference type="EMBL" id="MU004389">
    <property type="protein sequence ID" value="KAF2653014.1"/>
    <property type="molecule type" value="Genomic_DNA"/>
</dbReference>
<dbReference type="GO" id="GO:0003676">
    <property type="term" value="F:nucleic acid binding"/>
    <property type="evidence" value="ECO:0007669"/>
    <property type="project" value="InterPro"/>
</dbReference>
<evidence type="ECO:0000256" key="5">
    <source>
        <dbReference type="ARBA" id="ARBA00023242"/>
    </source>
</evidence>
<dbReference type="GO" id="GO:0061630">
    <property type="term" value="F:ubiquitin protein ligase activity"/>
    <property type="evidence" value="ECO:0007669"/>
    <property type="project" value="InterPro"/>
</dbReference>
<evidence type="ECO:0000256" key="3">
    <source>
        <dbReference type="ARBA" id="ARBA00022771"/>
    </source>
</evidence>
<feature type="region of interest" description="Disordered" evidence="7">
    <location>
        <begin position="244"/>
        <end position="324"/>
    </location>
</feature>
<dbReference type="Proteomes" id="UP000799324">
    <property type="component" value="Unassembled WGS sequence"/>
</dbReference>
<comment type="subcellular location">
    <subcellularLocation>
        <location evidence="1">Nucleus</location>
    </subcellularLocation>
</comment>
<evidence type="ECO:0000259" key="8">
    <source>
        <dbReference type="PROSITE" id="PS50158"/>
    </source>
</evidence>
<evidence type="ECO:0000259" key="9">
    <source>
        <dbReference type="PROSITE" id="PS51282"/>
    </source>
</evidence>
<sequence length="324" mass="36234">MSSSVFYKFRNSKDPERITFHGTTITVFELKREIMLAARLGDGTDIDLHIYPEDQPNSEYTDDTTIIPRSSTVIARRRPAQRGQGRAARYVSARAPVRAIRRPDAPRPTAAAAPGRAPQTDQEREEAFQAESAQLWEQQKESLSQAKPIHNKRKHVDVPAHDPPFSYVCYRCQQKGHWIQACPTNDDPDFKPAPPTKRTTGIPRAFLQTVAKPANGDLRGIRIDANGDYVQVKADTQTWEKFQEKRTAAATKAQAAENEQPGQKRKASTSESERPVQKRKTPPAADVASNAPSAPKAMREEKRPEPPRINPLDAIFGIPSMPNR</sequence>
<dbReference type="SMART" id="SM00343">
    <property type="entry name" value="ZnF_C2HC"/>
    <property type="match status" value="1"/>
</dbReference>
<evidence type="ECO:0000313" key="10">
    <source>
        <dbReference type="EMBL" id="KAF2653014.1"/>
    </source>
</evidence>
<feature type="compositionally biased region" description="Polar residues" evidence="7">
    <location>
        <begin position="131"/>
        <end position="145"/>
    </location>
</feature>
<dbReference type="PROSITE" id="PS51282">
    <property type="entry name" value="DWNN"/>
    <property type="match status" value="1"/>
</dbReference>
<dbReference type="InterPro" id="IPR036875">
    <property type="entry name" value="Znf_CCHC_sf"/>
</dbReference>
<dbReference type="InterPro" id="IPR033489">
    <property type="entry name" value="RBBP6"/>
</dbReference>
<keyword evidence="11" id="KW-1185">Reference proteome</keyword>
<accession>A0A6A6T398</accession>
<keyword evidence="4" id="KW-0862">Zinc</keyword>
<evidence type="ECO:0000313" key="11">
    <source>
        <dbReference type="Proteomes" id="UP000799324"/>
    </source>
</evidence>
<reference evidence="10" key="1">
    <citation type="journal article" date="2020" name="Stud. Mycol.">
        <title>101 Dothideomycetes genomes: a test case for predicting lifestyles and emergence of pathogens.</title>
        <authorList>
            <person name="Haridas S."/>
            <person name="Albert R."/>
            <person name="Binder M."/>
            <person name="Bloem J."/>
            <person name="Labutti K."/>
            <person name="Salamov A."/>
            <person name="Andreopoulos B."/>
            <person name="Baker S."/>
            <person name="Barry K."/>
            <person name="Bills G."/>
            <person name="Bluhm B."/>
            <person name="Cannon C."/>
            <person name="Castanera R."/>
            <person name="Culley D."/>
            <person name="Daum C."/>
            <person name="Ezra D."/>
            <person name="Gonzalez J."/>
            <person name="Henrissat B."/>
            <person name="Kuo A."/>
            <person name="Liang C."/>
            <person name="Lipzen A."/>
            <person name="Lutzoni F."/>
            <person name="Magnuson J."/>
            <person name="Mondo S."/>
            <person name="Nolan M."/>
            <person name="Ohm R."/>
            <person name="Pangilinan J."/>
            <person name="Park H.-J."/>
            <person name="Ramirez L."/>
            <person name="Alfaro M."/>
            <person name="Sun H."/>
            <person name="Tritt A."/>
            <person name="Yoshinaga Y."/>
            <person name="Zwiers L.-H."/>
            <person name="Turgeon B."/>
            <person name="Goodwin S."/>
            <person name="Spatafora J."/>
            <person name="Crous P."/>
            <person name="Grigoriev I."/>
        </authorList>
    </citation>
    <scope>NUCLEOTIDE SEQUENCE</scope>
    <source>
        <strain evidence="10">CBS 122681</strain>
    </source>
</reference>
<dbReference type="OrthoDB" id="106784at2759"/>
<keyword evidence="5" id="KW-0539">Nucleus</keyword>
<proteinExistence type="predicted"/>
<feature type="domain" description="CCHC-type" evidence="8">
    <location>
        <begin position="169"/>
        <end position="183"/>
    </location>
</feature>
<organism evidence="10 11">
    <name type="scientific">Lophiostoma macrostomum CBS 122681</name>
    <dbReference type="NCBI Taxonomy" id="1314788"/>
    <lineage>
        <taxon>Eukaryota</taxon>
        <taxon>Fungi</taxon>
        <taxon>Dikarya</taxon>
        <taxon>Ascomycota</taxon>
        <taxon>Pezizomycotina</taxon>
        <taxon>Dothideomycetes</taxon>
        <taxon>Pleosporomycetidae</taxon>
        <taxon>Pleosporales</taxon>
        <taxon>Lophiostomataceae</taxon>
        <taxon>Lophiostoma</taxon>
    </lineage>
</organism>
<dbReference type="GO" id="GO:0006397">
    <property type="term" value="P:mRNA processing"/>
    <property type="evidence" value="ECO:0007669"/>
    <property type="project" value="InterPro"/>
</dbReference>
<dbReference type="PROSITE" id="PS50158">
    <property type="entry name" value="ZF_CCHC"/>
    <property type="match status" value="1"/>
</dbReference>
<dbReference type="Gene3D" id="3.10.20.90">
    <property type="entry name" value="Phosphatidylinositol 3-kinase Catalytic Subunit, Chain A, domain 1"/>
    <property type="match status" value="1"/>
</dbReference>
<dbReference type="GO" id="GO:0008270">
    <property type="term" value="F:zinc ion binding"/>
    <property type="evidence" value="ECO:0007669"/>
    <property type="project" value="UniProtKB-KW"/>
</dbReference>
<feature type="compositionally biased region" description="Low complexity" evidence="7">
    <location>
        <begin position="248"/>
        <end position="257"/>
    </location>
</feature>
<dbReference type="PANTHER" id="PTHR15439:SF0">
    <property type="entry name" value="CELL DIVISION CYCLE AND APOPTOSIS REGULATOR PROTEIN 1-RELATED"/>
    <property type="match status" value="1"/>
</dbReference>
<feature type="compositionally biased region" description="Basic and acidic residues" evidence="7">
    <location>
        <begin position="297"/>
        <end position="306"/>
    </location>
</feature>
<feature type="region of interest" description="Disordered" evidence="7">
    <location>
        <begin position="100"/>
        <end position="153"/>
    </location>
</feature>
<dbReference type="InterPro" id="IPR001878">
    <property type="entry name" value="Znf_CCHC"/>
</dbReference>
<dbReference type="SUPFAM" id="SSF57756">
    <property type="entry name" value="Retrovirus zinc finger-like domains"/>
    <property type="match status" value="1"/>
</dbReference>
<dbReference type="GO" id="GO:0016567">
    <property type="term" value="P:protein ubiquitination"/>
    <property type="evidence" value="ECO:0007669"/>
    <property type="project" value="InterPro"/>
</dbReference>
<gene>
    <name evidence="10" type="ORF">K491DRAFT_780619</name>
</gene>
<evidence type="ECO:0000256" key="7">
    <source>
        <dbReference type="SAM" id="MobiDB-lite"/>
    </source>
</evidence>
<evidence type="ECO:0000256" key="4">
    <source>
        <dbReference type="ARBA" id="ARBA00022833"/>
    </source>
</evidence>
<feature type="domain" description="DWNN" evidence="9">
    <location>
        <begin position="5"/>
        <end position="79"/>
    </location>
</feature>
<dbReference type="PANTHER" id="PTHR15439">
    <property type="entry name" value="RETINOBLASTOMA-BINDING PROTEIN 6"/>
    <property type="match status" value="1"/>
</dbReference>
<dbReference type="SMART" id="SM01180">
    <property type="entry name" value="DWNN"/>
    <property type="match status" value="1"/>
</dbReference>
<keyword evidence="2" id="KW-0479">Metal-binding</keyword>
<evidence type="ECO:0000256" key="2">
    <source>
        <dbReference type="ARBA" id="ARBA00022723"/>
    </source>
</evidence>
<evidence type="ECO:0000256" key="1">
    <source>
        <dbReference type="ARBA" id="ARBA00004123"/>
    </source>
</evidence>
<name>A0A6A6T398_9PLEO</name>
<dbReference type="Gene3D" id="4.10.60.10">
    <property type="entry name" value="Zinc finger, CCHC-type"/>
    <property type="match status" value="1"/>
</dbReference>
<dbReference type="InterPro" id="IPR025829">
    <property type="entry name" value="Zn_knuckle_CX2CX3GHX4C"/>
</dbReference>